<comment type="similarity">
    <text evidence="3">Belongs to the Nudix hydrolase family. NudC subfamily.</text>
</comment>
<feature type="domain" description="Nudix hydrolase" evidence="10">
    <location>
        <begin position="257"/>
        <end position="387"/>
    </location>
</feature>
<gene>
    <name evidence="11" type="primary">NUDT19_3</name>
    <name evidence="11" type="ORF">PIB30_062096</name>
</gene>
<keyword evidence="12" id="KW-1185">Reference proteome</keyword>
<comment type="cofactor">
    <cofactor evidence="2">
        <name>Zn(2+)</name>
        <dbReference type="ChEBI" id="CHEBI:29105"/>
    </cofactor>
</comment>
<dbReference type="PRINTS" id="PR00502">
    <property type="entry name" value="NUDIXFAMILY"/>
</dbReference>
<evidence type="ECO:0000256" key="9">
    <source>
        <dbReference type="ARBA" id="ARBA00023679"/>
    </source>
</evidence>
<dbReference type="CDD" id="cd03429">
    <property type="entry name" value="NUDIX_NADH_pyrophosphatase_Nudt13"/>
    <property type="match status" value="1"/>
</dbReference>
<evidence type="ECO:0000256" key="8">
    <source>
        <dbReference type="ARBA" id="ARBA00023027"/>
    </source>
</evidence>
<dbReference type="InterPro" id="IPR000086">
    <property type="entry name" value="NUDIX_hydrolase_dom"/>
</dbReference>
<comment type="cofactor">
    <cofactor evidence="1">
        <name>Mg(2+)</name>
        <dbReference type="ChEBI" id="CHEBI:18420"/>
    </cofactor>
</comment>
<dbReference type="GO" id="GO:0016787">
    <property type="term" value="F:hydrolase activity"/>
    <property type="evidence" value="ECO:0007669"/>
    <property type="project" value="UniProtKB-KW"/>
</dbReference>
<dbReference type="InterPro" id="IPR015375">
    <property type="entry name" value="NADH_PPase-like_N"/>
</dbReference>
<keyword evidence="6 11" id="KW-0378">Hydrolase</keyword>
<comment type="caution">
    <text evidence="11">The sequence shown here is derived from an EMBL/GenBank/DDBJ whole genome shotgun (WGS) entry which is preliminary data.</text>
</comment>
<dbReference type="Pfam" id="PF00293">
    <property type="entry name" value="NUDIX"/>
    <property type="match status" value="1"/>
</dbReference>
<keyword evidence="5" id="KW-0479">Metal-binding</keyword>
<dbReference type="EC" id="3.6.1.22" evidence="4"/>
<evidence type="ECO:0000259" key="10">
    <source>
        <dbReference type="PROSITE" id="PS51462"/>
    </source>
</evidence>
<comment type="catalytic activity">
    <reaction evidence="9">
        <text>a 5'-end NAD(+)-phospho-ribonucleoside in mRNA + H2O = a 5'-end phospho-adenosine-phospho-ribonucleoside in mRNA + beta-nicotinamide D-ribonucleotide + 2 H(+)</text>
        <dbReference type="Rhea" id="RHEA:60876"/>
        <dbReference type="Rhea" id="RHEA-COMP:15698"/>
        <dbReference type="Rhea" id="RHEA-COMP:15719"/>
        <dbReference type="ChEBI" id="CHEBI:14649"/>
        <dbReference type="ChEBI" id="CHEBI:15377"/>
        <dbReference type="ChEBI" id="CHEBI:15378"/>
        <dbReference type="ChEBI" id="CHEBI:144029"/>
        <dbReference type="ChEBI" id="CHEBI:144051"/>
    </reaction>
    <physiologicalReaction direction="left-to-right" evidence="9">
        <dbReference type="Rhea" id="RHEA:60877"/>
    </physiologicalReaction>
</comment>
<evidence type="ECO:0000256" key="5">
    <source>
        <dbReference type="ARBA" id="ARBA00022723"/>
    </source>
</evidence>
<evidence type="ECO:0000256" key="4">
    <source>
        <dbReference type="ARBA" id="ARBA00012381"/>
    </source>
</evidence>
<dbReference type="NCBIfam" id="NF001299">
    <property type="entry name" value="PRK00241.1"/>
    <property type="match status" value="1"/>
</dbReference>
<dbReference type="SUPFAM" id="SSF55811">
    <property type="entry name" value="Nudix"/>
    <property type="match status" value="1"/>
</dbReference>
<dbReference type="Pfam" id="PF09296">
    <property type="entry name" value="NUDIX-like"/>
    <property type="match status" value="1"/>
</dbReference>
<dbReference type="PANTHER" id="PTHR42904:SF6">
    <property type="entry name" value="NAD-CAPPED RNA HYDROLASE NUDT12"/>
    <property type="match status" value="1"/>
</dbReference>
<evidence type="ECO:0000256" key="2">
    <source>
        <dbReference type="ARBA" id="ARBA00001947"/>
    </source>
</evidence>
<dbReference type="InterPro" id="IPR049734">
    <property type="entry name" value="NudC-like_C"/>
</dbReference>
<sequence>MLNFLHLLVSSSSPSQPFSILKLHDKLSPQSPSHQSLTISFSQYKPPFPTVTATSTMSVHAFAGNPLRSNSADACSPASALETLEARLQERTATNHHRHLKVLPFKNGKPLASSAAASGDDSRQLWKLGWLDLDDLRVVLGNGGCGELSGGSFVYLGSSTEDDAVYWAIEVSSESGLIGELEKRNLCFVELRTLMVATDCVELRAMGNLAIAGHARALLEWHRTSRFCGHCGEKTVPMEAGRRKQCSNESCKKTIYPRIDPVVIMLVIDQENDRALLCKQSRFVPRMWSCLAGFIEPGESLEEAVRRETWEETGIEVGEVVYHSSQPWPVGPSSMPCQLMVGFLAYAKSLEIKVDKEELQDARWYSREDVRKALTFAEYKKAQRNAAAKVEQMCKGVERTHSLATDFNVESGELAPMFVPGPFAIAHHLISTWAFPDQNVDGLQHHFKEPSGSMSNL</sequence>
<dbReference type="Proteomes" id="UP001341840">
    <property type="component" value="Unassembled WGS sequence"/>
</dbReference>
<dbReference type="InterPro" id="IPR015797">
    <property type="entry name" value="NUDIX_hydrolase-like_dom_sf"/>
</dbReference>
<evidence type="ECO:0000313" key="11">
    <source>
        <dbReference type="EMBL" id="MED6112477.1"/>
    </source>
</evidence>
<dbReference type="InterPro" id="IPR020084">
    <property type="entry name" value="NUDIX_hydrolase_CS"/>
</dbReference>
<dbReference type="InterPro" id="IPR050241">
    <property type="entry name" value="NAD-cap_RNA_hydrolase_NudC"/>
</dbReference>
<keyword evidence="8" id="KW-0520">NAD</keyword>
<dbReference type="InterPro" id="IPR015376">
    <property type="entry name" value="Znr_NADH_PPase"/>
</dbReference>
<dbReference type="PROSITE" id="PS51462">
    <property type="entry name" value="NUDIX"/>
    <property type="match status" value="1"/>
</dbReference>
<dbReference type="Gene3D" id="3.90.79.10">
    <property type="entry name" value="Nucleoside Triphosphate Pyrophosphohydrolase"/>
    <property type="match status" value="1"/>
</dbReference>
<dbReference type="EMBL" id="JASCZI010000572">
    <property type="protein sequence ID" value="MED6112477.1"/>
    <property type="molecule type" value="Genomic_DNA"/>
</dbReference>
<evidence type="ECO:0000256" key="3">
    <source>
        <dbReference type="ARBA" id="ARBA00009595"/>
    </source>
</evidence>
<accession>A0ABU6QKV6</accession>
<dbReference type="Gene3D" id="3.90.79.20">
    <property type="match status" value="1"/>
</dbReference>
<evidence type="ECO:0000313" key="12">
    <source>
        <dbReference type="Proteomes" id="UP001341840"/>
    </source>
</evidence>
<keyword evidence="7" id="KW-0460">Magnesium</keyword>
<evidence type="ECO:0000256" key="6">
    <source>
        <dbReference type="ARBA" id="ARBA00022801"/>
    </source>
</evidence>
<proteinExistence type="inferred from homology"/>
<reference evidence="11 12" key="1">
    <citation type="journal article" date="2023" name="Plants (Basel)">
        <title>Bridging the Gap: Combining Genomics and Transcriptomics Approaches to Understand Stylosanthes scabra, an Orphan Legume from the Brazilian Caatinga.</title>
        <authorList>
            <person name="Ferreira-Neto J.R.C."/>
            <person name="da Silva M.D."/>
            <person name="Binneck E."/>
            <person name="de Melo N.F."/>
            <person name="da Silva R.H."/>
            <person name="de Melo A.L.T.M."/>
            <person name="Pandolfi V."/>
            <person name="Bustamante F.O."/>
            <person name="Brasileiro-Vidal A.C."/>
            <person name="Benko-Iseppon A.M."/>
        </authorList>
    </citation>
    <scope>NUCLEOTIDE SEQUENCE [LARGE SCALE GENOMIC DNA]</scope>
    <source>
        <tissue evidence="11">Leaves</tissue>
    </source>
</reference>
<protein>
    <recommendedName>
        <fullName evidence="4">NAD(+) diphosphatase</fullName>
        <ecNumber evidence="4">3.6.1.22</ecNumber>
    </recommendedName>
</protein>
<evidence type="ECO:0000256" key="7">
    <source>
        <dbReference type="ARBA" id="ARBA00022842"/>
    </source>
</evidence>
<dbReference type="PANTHER" id="PTHR42904">
    <property type="entry name" value="NUDIX HYDROLASE, NUDC SUBFAMILY"/>
    <property type="match status" value="1"/>
</dbReference>
<dbReference type="PROSITE" id="PS00893">
    <property type="entry name" value="NUDIX_BOX"/>
    <property type="match status" value="1"/>
</dbReference>
<dbReference type="Pfam" id="PF09297">
    <property type="entry name" value="Zn_ribbon_NUD"/>
    <property type="match status" value="1"/>
</dbReference>
<name>A0ABU6QKV6_9FABA</name>
<organism evidence="11 12">
    <name type="scientific">Stylosanthes scabra</name>
    <dbReference type="NCBI Taxonomy" id="79078"/>
    <lineage>
        <taxon>Eukaryota</taxon>
        <taxon>Viridiplantae</taxon>
        <taxon>Streptophyta</taxon>
        <taxon>Embryophyta</taxon>
        <taxon>Tracheophyta</taxon>
        <taxon>Spermatophyta</taxon>
        <taxon>Magnoliopsida</taxon>
        <taxon>eudicotyledons</taxon>
        <taxon>Gunneridae</taxon>
        <taxon>Pentapetalae</taxon>
        <taxon>rosids</taxon>
        <taxon>fabids</taxon>
        <taxon>Fabales</taxon>
        <taxon>Fabaceae</taxon>
        <taxon>Papilionoideae</taxon>
        <taxon>50 kb inversion clade</taxon>
        <taxon>dalbergioids sensu lato</taxon>
        <taxon>Dalbergieae</taxon>
        <taxon>Pterocarpus clade</taxon>
        <taxon>Stylosanthes</taxon>
    </lineage>
</organism>
<dbReference type="InterPro" id="IPR020476">
    <property type="entry name" value="Nudix_hydrolase"/>
</dbReference>
<evidence type="ECO:0000256" key="1">
    <source>
        <dbReference type="ARBA" id="ARBA00001946"/>
    </source>
</evidence>